<evidence type="ECO:0000256" key="1">
    <source>
        <dbReference type="SAM" id="Phobius"/>
    </source>
</evidence>
<feature type="transmembrane region" description="Helical" evidence="1">
    <location>
        <begin position="45"/>
        <end position="64"/>
    </location>
</feature>
<dbReference type="RefSeq" id="WP_074750957.1">
    <property type="nucleotide sequence ID" value="NZ_CAXVJC010000009.1"/>
</dbReference>
<evidence type="ECO:0000313" key="3">
    <source>
        <dbReference type="Proteomes" id="UP000181969"/>
    </source>
</evidence>
<dbReference type="Proteomes" id="UP000181969">
    <property type="component" value="Unassembled WGS sequence"/>
</dbReference>
<keyword evidence="1" id="KW-0472">Membrane</keyword>
<feature type="transmembrane region" description="Helical" evidence="1">
    <location>
        <begin position="71"/>
        <end position="90"/>
    </location>
</feature>
<feature type="transmembrane region" description="Helical" evidence="1">
    <location>
        <begin position="110"/>
        <end position="128"/>
    </location>
</feature>
<proteinExistence type="predicted"/>
<feature type="transmembrane region" description="Helical" evidence="1">
    <location>
        <begin position="7"/>
        <end position="25"/>
    </location>
</feature>
<accession>A0A1I4GLN5</accession>
<organism evidence="2 3">
    <name type="scientific">Lactococcus garvieae</name>
    <dbReference type="NCBI Taxonomy" id="1363"/>
    <lineage>
        <taxon>Bacteria</taxon>
        <taxon>Bacillati</taxon>
        <taxon>Bacillota</taxon>
        <taxon>Bacilli</taxon>
        <taxon>Lactobacillales</taxon>
        <taxon>Streptococcaceae</taxon>
        <taxon>Lactococcus</taxon>
    </lineage>
</organism>
<sequence>MFQFLKLFLINAVIFLILDSLWLVFAHKKFYQPNIGHLMGQTKLLPAVIFYLIYVAALVFFVLVPGQEKESLPYVLLAGAFFGAVCYATYDLTNHATLSGWPLKITIVDMIWGSFVTSLSAILTYIIAAKL</sequence>
<dbReference type="AlphaFoldDB" id="A0A1I4GLN5"/>
<keyword evidence="1" id="KW-0812">Transmembrane</keyword>
<dbReference type="InterPro" id="IPR018687">
    <property type="entry name" value="DUF2177_membr"/>
</dbReference>
<keyword evidence="1" id="KW-1133">Transmembrane helix</keyword>
<dbReference type="Pfam" id="PF09945">
    <property type="entry name" value="DUF2177"/>
    <property type="match status" value="1"/>
</dbReference>
<dbReference type="OrthoDB" id="166547at2"/>
<dbReference type="EMBL" id="FOTJ01000004">
    <property type="protein sequence ID" value="SFL30071.1"/>
    <property type="molecule type" value="Genomic_DNA"/>
</dbReference>
<name>A0A1I4GLN5_9LACT</name>
<protein>
    <submittedName>
        <fullName evidence="2">Uncharacterized membrane protein</fullName>
    </submittedName>
</protein>
<evidence type="ECO:0000313" key="2">
    <source>
        <dbReference type="EMBL" id="SFL30071.1"/>
    </source>
</evidence>
<gene>
    <name evidence="2" type="ORF">SAMN05216438_10487</name>
</gene>
<reference evidence="2 3" key="1">
    <citation type="submission" date="2016-10" db="EMBL/GenBank/DDBJ databases">
        <authorList>
            <person name="de Groot N.N."/>
        </authorList>
    </citation>
    <scope>NUCLEOTIDE SEQUENCE [LARGE SCALE GENOMIC DNA]</scope>
    <source>
        <strain evidence="2 3">M79</strain>
    </source>
</reference>